<feature type="region of interest" description="Disordered" evidence="1">
    <location>
        <begin position="554"/>
        <end position="615"/>
    </location>
</feature>
<dbReference type="PANTHER" id="PTHR11188">
    <property type="entry name" value="ARRESTIN DOMAIN CONTAINING PROTEIN"/>
    <property type="match status" value="1"/>
</dbReference>
<dbReference type="KEGG" id="ksn:43588584"/>
<feature type="compositionally biased region" description="Polar residues" evidence="1">
    <location>
        <begin position="419"/>
        <end position="429"/>
    </location>
</feature>
<feature type="compositionally biased region" description="Polar residues" evidence="1">
    <location>
        <begin position="631"/>
        <end position="640"/>
    </location>
</feature>
<feature type="compositionally biased region" description="Low complexity" evidence="1">
    <location>
        <begin position="660"/>
        <end position="676"/>
    </location>
</feature>
<dbReference type="GO" id="GO:0030674">
    <property type="term" value="F:protein-macromolecule adaptor activity"/>
    <property type="evidence" value="ECO:0007669"/>
    <property type="project" value="TreeGrafter"/>
</dbReference>
<dbReference type="Pfam" id="PF02752">
    <property type="entry name" value="Arrestin_C"/>
    <property type="match status" value="1"/>
</dbReference>
<proteinExistence type="predicted"/>
<sequence>MPSRWTSGLATPNLFASSSQPSSAANSRPSSRASSPTRGNRPSNLVLPTRRREGTVDSTGTDPLGDYFGQTPTTPAYDLGSSMNSPTPWGAMGTPGAVTPGGTGHHHGSTLEVILDSDHLVLRGQGGDMNPAYLSGRVELNLMEKANIKEITMQMTGKAKVQFSEGSGAASKNHHFSHAVTSHDWSFLQGDRGHSHTLKAGYHSFPFSFMLDGNLPSSLKTYAGDATISYKLRAVVVRSGFASNFSAQKDFTLIRMFTPEALEFNQTLEIENTWPGKVMYALTLPFKAYAAGDDIPVNVKFMPLAKGVKVTAVTSVLKEYTLVHTRHSSHPETRVAACVKHELHDGRAVEVAREPIRAPQHWIESHGNRSTPASRHSSPSQTPMIGGRGRLPATTFNARPSDSYFPGPPVDGEAGGADTTAQAGSSSAPDQAPATEINEEDIDIGDEEINTHFSIPIPSWVTPSHSIHPVFITHKLKWSCSISNPDGHVSELRCALPILILDHSLLDEARAAGASTRGLLFGHTAEEPQIDLPSYSNHVYDRIAIADSGNATGFVPRSVNATPLPSPHDDTPPRSRAPSRPSSPVRGYSHASGTSASSRSNEPTPAGDVPPRRQLPNFVDSELLLSLGSLRTQSAGSSPNGTPPDSRGPSRPLSRRNSRSGRSSRAGSRASSPERGNSQSSSLAGSYADESHVRPGTERRSTGLHSLFHLPKPMRPLSHLPGGKTILRNGSNVNLHQAVEGLPRNSSVPGALHSAAASIAGGNSSASSQNHVSFAPRVTALEPRSGGGAGANGRTSFQIGGDDDDQPYDHGGNDGEGHDDEEEVDPLSQVPSYAIASRGFLGGGVVPIDAGLPTYDASERLMERTRSSTDLTGDSTSLLRPRSDTALVQLGAAAAAEAEERATEEA</sequence>
<dbReference type="OrthoDB" id="2333384at2759"/>
<dbReference type="GO" id="GO:0005829">
    <property type="term" value="C:cytosol"/>
    <property type="evidence" value="ECO:0007669"/>
    <property type="project" value="TreeGrafter"/>
</dbReference>
<evidence type="ECO:0000256" key="1">
    <source>
        <dbReference type="SAM" id="MobiDB-lite"/>
    </source>
</evidence>
<feature type="region of interest" description="Disordered" evidence="1">
    <location>
        <begin position="1"/>
        <end position="76"/>
    </location>
</feature>
<dbReference type="RefSeq" id="XP_031861314.1">
    <property type="nucleotide sequence ID" value="XM_032004449.1"/>
</dbReference>
<name>A0A5M6BZS9_9TREE</name>
<feature type="compositionally biased region" description="Low complexity" evidence="1">
    <location>
        <begin position="16"/>
        <end position="38"/>
    </location>
</feature>
<dbReference type="PANTHER" id="PTHR11188:SF17">
    <property type="entry name" value="FI21816P1"/>
    <property type="match status" value="1"/>
</dbReference>
<feature type="region of interest" description="Disordered" evidence="1">
    <location>
        <begin position="359"/>
        <end position="435"/>
    </location>
</feature>
<dbReference type="Proteomes" id="UP000322225">
    <property type="component" value="Chromosome 4"/>
</dbReference>
<dbReference type="SUPFAM" id="SSF81296">
    <property type="entry name" value="E set domains"/>
    <property type="match status" value="1"/>
</dbReference>
<feature type="compositionally biased region" description="Low complexity" evidence="1">
    <location>
        <begin position="643"/>
        <end position="652"/>
    </location>
</feature>
<dbReference type="InterPro" id="IPR050357">
    <property type="entry name" value="Arrestin_domain-protein"/>
</dbReference>
<feature type="compositionally biased region" description="Basic and acidic residues" evidence="1">
    <location>
        <begin position="689"/>
        <end position="699"/>
    </location>
</feature>
<dbReference type="GO" id="GO:0031625">
    <property type="term" value="F:ubiquitin protein ligase binding"/>
    <property type="evidence" value="ECO:0007669"/>
    <property type="project" value="TreeGrafter"/>
</dbReference>
<dbReference type="EMBL" id="CP144054">
    <property type="protein sequence ID" value="WWD17949.1"/>
    <property type="molecule type" value="Genomic_DNA"/>
</dbReference>
<dbReference type="InterPro" id="IPR014752">
    <property type="entry name" value="Arrestin-like_C"/>
</dbReference>
<dbReference type="AlphaFoldDB" id="A0A5M6BZS9"/>
<dbReference type="InterPro" id="IPR014756">
    <property type="entry name" value="Ig_E-set"/>
</dbReference>
<dbReference type="InterPro" id="IPR011022">
    <property type="entry name" value="Arrestin_C-like"/>
</dbReference>
<dbReference type="GO" id="GO:0005886">
    <property type="term" value="C:plasma membrane"/>
    <property type="evidence" value="ECO:0007669"/>
    <property type="project" value="TreeGrafter"/>
</dbReference>
<feature type="compositionally biased region" description="Polar residues" evidence="1">
    <location>
        <begin position="368"/>
        <end position="383"/>
    </location>
</feature>
<dbReference type="SMART" id="SM01017">
    <property type="entry name" value="Arrestin_C"/>
    <property type="match status" value="1"/>
</dbReference>
<feature type="compositionally biased region" description="Low complexity" evidence="1">
    <location>
        <begin position="574"/>
        <end position="600"/>
    </location>
</feature>
<reference evidence="2" key="1">
    <citation type="submission" date="2017-08" db="EMBL/GenBank/DDBJ databases">
        <authorList>
            <person name="Cuomo C."/>
            <person name="Billmyre B."/>
            <person name="Heitman J."/>
        </authorList>
    </citation>
    <scope>NUCLEOTIDE SEQUENCE</scope>
    <source>
        <strain evidence="2">CBS 12478</strain>
    </source>
</reference>
<dbReference type="GeneID" id="43588584"/>
<dbReference type="Pfam" id="PF00339">
    <property type="entry name" value="Arrestin_N"/>
    <property type="match status" value="1"/>
</dbReference>
<feature type="compositionally biased region" description="Basic and acidic residues" evidence="1">
    <location>
        <begin position="807"/>
        <end position="816"/>
    </location>
</feature>
<evidence type="ECO:0000313" key="3">
    <source>
        <dbReference type="Proteomes" id="UP000322225"/>
    </source>
</evidence>
<feature type="region of interest" description="Disordered" evidence="1">
    <location>
        <begin position="780"/>
        <end position="826"/>
    </location>
</feature>
<keyword evidence="3" id="KW-1185">Reference proteome</keyword>
<dbReference type="Gene3D" id="2.60.40.640">
    <property type="match status" value="1"/>
</dbReference>
<accession>A0A5M6BZS9</accession>
<feature type="compositionally biased region" description="Polar residues" evidence="1">
    <location>
        <begin position="1"/>
        <end position="10"/>
    </location>
</feature>
<protein>
    <submittedName>
        <fullName evidence="2">Uncharacterized protein</fullName>
    </submittedName>
</protein>
<feature type="region of interest" description="Disordered" evidence="1">
    <location>
        <begin position="631"/>
        <end position="699"/>
    </location>
</feature>
<dbReference type="InterPro" id="IPR011021">
    <property type="entry name" value="Arrestin-like_N"/>
</dbReference>
<gene>
    <name evidence="2" type="ORF">CI109_102394</name>
</gene>
<organism evidence="2 3">
    <name type="scientific">Kwoniella shandongensis</name>
    <dbReference type="NCBI Taxonomy" id="1734106"/>
    <lineage>
        <taxon>Eukaryota</taxon>
        <taxon>Fungi</taxon>
        <taxon>Dikarya</taxon>
        <taxon>Basidiomycota</taxon>
        <taxon>Agaricomycotina</taxon>
        <taxon>Tremellomycetes</taxon>
        <taxon>Tremellales</taxon>
        <taxon>Cryptococcaceae</taxon>
        <taxon>Kwoniella</taxon>
    </lineage>
</organism>
<dbReference type="GO" id="GO:0070086">
    <property type="term" value="P:ubiquitin-dependent endocytosis"/>
    <property type="evidence" value="ECO:0007669"/>
    <property type="project" value="TreeGrafter"/>
</dbReference>
<evidence type="ECO:0000313" key="2">
    <source>
        <dbReference type="EMBL" id="WWD17949.1"/>
    </source>
</evidence>
<reference evidence="2" key="2">
    <citation type="submission" date="2024-01" db="EMBL/GenBank/DDBJ databases">
        <title>Comparative genomics of Cryptococcus and Kwoniella reveals pathogenesis evolution and contrasting modes of karyotype evolution via chromosome fusion or intercentromeric recombination.</title>
        <authorList>
            <person name="Coelho M.A."/>
            <person name="David-Palma M."/>
            <person name="Shea T."/>
            <person name="Bowers K."/>
            <person name="McGinley-Smith S."/>
            <person name="Mohammad A.W."/>
            <person name="Gnirke A."/>
            <person name="Yurkov A.M."/>
            <person name="Nowrousian M."/>
            <person name="Sun S."/>
            <person name="Cuomo C.A."/>
            <person name="Heitman J."/>
        </authorList>
    </citation>
    <scope>NUCLEOTIDE SEQUENCE</scope>
    <source>
        <strain evidence="2">CBS 12478</strain>
    </source>
</reference>